<evidence type="ECO:0000256" key="1">
    <source>
        <dbReference type="ARBA" id="ARBA00011073"/>
    </source>
</evidence>
<evidence type="ECO:0000313" key="9">
    <source>
        <dbReference type="EMBL" id="MRW97812.1"/>
    </source>
</evidence>
<dbReference type="PROSITE" id="PS51892">
    <property type="entry name" value="SUBTILASE"/>
    <property type="match status" value="1"/>
</dbReference>
<dbReference type="PROSITE" id="PS00138">
    <property type="entry name" value="SUBTILASE_SER"/>
    <property type="match status" value="1"/>
</dbReference>
<evidence type="ECO:0000256" key="5">
    <source>
        <dbReference type="ARBA" id="ARBA00022825"/>
    </source>
</evidence>
<feature type="active site" description="Charge relay system" evidence="6">
    <location>
        <position position="174"/>
    </location>
</feature>
<dbReference type="Proteomes" id="UP000443423">
    <property type="component" value="Unassembled WGS sequence"/>
</dbReference>
<evidence type="ECO:0000256" key="4">
    <source>
        <dbReference type="ARBA" id="ARBA00022801"/>
    </source>
</evidence>
<dbReference type="PANTHER" id="PTHR43806:SF11">
    <property type="entry name" value="CEREVISIN-RELATED"/>
    <property type="match status" value="1"/>
</dbReference>
<dbReference type="AlphaFoldDB" id="A0A6A8GB00"/>
<dbReference type="InterPro" id="IPR023827">
    <property type="entry name" value="Peptidase_S8_Asp-AS"/>
</dbReference>
<keyword evidence="5 6" id="KW-0720">Serine protease</keyword>
<dbReference type="InterPro" id="IPR015500">
    <property type="entry name" value="Peptidase_S8_subtilisin-rel"/>
</dbReference>
<feature type="active site" description="Charge relay system" evidence="6">
    <location>
        <position position="326"/>
    </location>
</feature>
<keyword evidence="3" id="KW-0479">Metal-binding</keyword>
<comment type="similarity">
    <text evidence="1 6 7">Belongs to the peptidase S8 family.</text>
</comment>
<dbReference type="Pfam" id="PF17957">
    <property type="entry name" value="Big_7"/>
    <property type="match status" value="2"/>
</dbReference>
<dbReference type="InterPro" id="IPR006311">
    <property type="entry name" value="TAT_signal"/>
</dbReference>
<name>A0A6A8GB00_9EURY</name>
<dbReference type="Gene3D" id="2.60.40.10">
    <property type="entry name" value="Immunoglobulins"/>
    <property type="match status" value="2"/>
</dbReference>
<dbReference type="Gene3D" id="3.30.70.80">
    <property type="entry name" value="Peptidase S8 propeptide/proteinase inhibitor I9"/>
    <property type="match status" value="1"/>
</dbReference>
<dbReference type="GO" id="GO:0006508">
    <property type="term" value="P:proteolysis"/>
    <property type="evidence" value="ECO:0007669"/>
    <property type="project" value="UniProtKB-KW"/>
</dbReference>
<organism evidence="9 10">
    <name type="scientific">Haloferax marinum</name>
    <dbReference type="NCBI Taxonomy" id="2666143"/>
    <lineage>
        <taxon>Archaea</taxon>
        <taxon>Methanobacteriati</taxon>
        <taxon>Methanobacteriota</taxon>
        <taxon>Stenosarchaea group</taxon>
        <taxon>Halobacteria</taxon>
        <taxon>Halobacteriales</taxon>
        <taxon>Haloferacaceae</taxon>
        <taxon>Haloferax</taxon>
    </lineage>
</organism>
<dbReference type="InterPro" id="IPR013783">
    <property type="entry name" value="Ig-like_fold"/>
</dbReference>
<dbReference type="SUPFAM" id="SSF54897">
    <property type="entry name" value="Protease propeptides/inhibitors"/>
    <property type="match status" value="1"/>
</dbReference>
<evidence type="ECO:0000313" key="10">
    <source>
        <dbReference type="Proteomes" id="UP000443423"/>
    </source>
</evidence>
<evidence type="ECO:0000256" key="6">
    <source>
        <dbReference type="PROSITE-ProRule" id="PRU01240"/>
    </source>
</evidence>
<evidence type="ECO:0000256" key="2">
    <source>
        <dbReference type="ARBA" id="ARBA00022670"/>
    </source>
</evidence>
<protein>
    <submittedName>
        <fullName evidence="9">S8 family serine peptidase</fullName>
    </submittedName>
</protein>
<comment type="caution">
    <text evidence="9">The sequence shown here is derived from an EMBL/GenBank/DDBJ whole genome shotgun (WGS) entry which is preliminary data.</text>
</comment>
<dbReference type="CDD" id="cd07477">
    <property type="entry name" value="Peptidases_S8_Subtilisin_subset"/>
    <property type="match status" value="1"/>
</dbReference>
<proteinExistence type="inferred from homology"/>
<keyword evidence="10" id="KW-1185">Reference proteome</keyword>
<dbReference type="InterPro" id="IPR036852">
    <property type="entry name" value="Peptidase_S8/S53_dom_sf"/>
</dbReference>
<dbReference type="Pfam" id="PF00082">
    <property type="entry name" value="Peptidase_S8"/>
    <property type="match status" value="1"/>
</dbReference>
<dbReference type="OrthoDB" id="341609at2157"/>
<dbReference type="InterPro" id="IPR000209">
    <property type="entry name" value="Peptidase_S8/S53_dom"/>
</dbReference>
<dbReference type="PANTHER" id="PTHR43806">
    <property type="entry name" value="PEPTIDASE S8"/>
    <property type="match status" value="1"/>
</dbReference>
<keyword evidence="4 6" id="KW-0378">Hydrolase</keyword>
<dbReference type="PRINTS" id="PR00723">
    <property type="entry name" value="SUBTILISIN"/>
</dbReference>
<dbReference type="GO" id="GO:0004252">
    <property type="term" value="F:serine-type endopeptidase activity"/>
    <property type="evidence" value="ECO:0007669"/>
    <property type="project" value="UniProtKB-UniRule"/>
</dbReference>
<dbReference type="EMBL" id="WKJQ01000001">
    <property type="protein sequence ID" value="MRW97812.1"/>
    <property type="molecule type" value="Genomic_DNA"/>
</dbReference>
<sequence length="692" mass="70797">MGDYSFSRRSFLLGCGVGLGTLAGGTGTALGQSGGRYIVGTNTPRATRAAKQAANAVHRELDFGTLGNAVAGTFTEAALQGLRKNPHVRYIEADGTMHAISIDSADPEVPWGVDRVDAEKAHSGGATGAGAHVAIIDSGIDSDHPDLRGNLGAGKAFVSARGPYAKPWDDDNGHGTHCAGTADAVDNGTGVVGVSTQATLHAVKVLDKNGSGQYSDVAAGIKYVADQGWDVASLSLGGPTSRTIEDACQYAFDRDVLLVAAAGNDGVNVKDSAPATYDTVMAISATDDRDRLASWSNYGADIELAAPGVNIYSTYPGGYRTFSGTSMACPHVSGACSQLIAQGYTPAEARQRLKDTAEDIGLPSSQQGAGLLDVEAAVSGSVDASPSVSWASPSGGETVSGTATLDIAAGDTEDSSGSLTVEWRVDGGDWNPTSYGSESGYYEASWDTTLLSDGDHTLDARATDSATNSSTATVTVTTENTDNAPTVSWESPTANETVSETSTLRIGASDDRATTDSLVVEYELDGSGTWLPTSYNSSTGFHEAEWDTTAVEDGSHTLAARATDGSGNTSTVAEISVDVDNTSTGPSGTIFEADITQANSRNPHAEFSIPWGATDSDGNLGSIELTLTQTAPSTDREDSVTIDVSGGSASGTTTLTAKHDSGSGNTYDVTISVSDTTGKTGGETVSITETGV</sequence>
<dbReference type="PROSITE" id="PS00136">
    <property type="entry name" value="SUBTILASE_ASP"/>
    <property type="match status" value="1"/>
</dbReference>
<feature type="domain" description="Peptidase S8/S53" evidence="8">
    <location>
        <begin position="128"/>
        <end position="370"/>
    </location>
</feature>
<evidence type="ECO:0000259" key="8">
    <source>
        <dbReference type="Pfam" id="PF00082"/>
    </source>
</evidence>
<dbReference type="Gene3D" id="3.40.50.200">
    <property type="entry name" value="Peptidase S8/S53 domain"/>
    <property type="match status" value="1"/>
</dbReference>
<evidence type="ECO:0000256" key="3">
    <source>
        <dbReference type="ARBA" id="ARBA00022723"/>
    </source>
</evidence>
<accession>A0A6A8GB00</accession>
<dbReference type="GO" id="GO:0046872">
    <property type="term" value="F:metal ion binding"/>
    <property type="evidence" value="ECO:0007669"/>
    <property type="project" value="UniProtKB-KW"/>
</dbReference>
<evidence type="ECO:0000256" key="7">
    <source>
        <dbReference type="RuleBase" id="RU003355"/>
    </source>
</evidence>
<dbReference type="InterPro" id="IPR034202">
    <property type="entry name" value="Subtilisin_Carlsberg-like"/>
</dbReference>
<keyword evidence="2 6" id="KW-0645">Protease</keyword>
<feature type="active site" description="Charge relay system" evidence="6">
    <location>
        <position position="137"/>
    </location>
</feature>
<dbReference type="RefSeq" id="WP_151113446.1">
    <property type="nucleotide sequence ID" value="NZ_WKJQ01000001.1"/>
</dbReference>
<gene>
    <name evidence="9" type="ORF">GJR99_14675</name>
</gene>
<dbReference type="InterPro" id="IPR037045">
    <property type="entry name" value="S8pro/Inhibitor_I9_sf"/>
</dbReference>
<dbReference type="SUPFAM" id="SSF52743">
    <property type="entry name" value="Subtilisin-like"/>
    <property type="match status" value="1"/>
</dbReference>
<dbReference type="InterPro" id="IPR050131">
    <property type="entry name" value="Peptidase_S8_subtilisin-like"/>
</dbReference>
<dbReference type="PROSITE" id="PS51318">
    <property type="entry name" value="TAT"/>
    <property type="match status" value="1"/>
</dbReference>
<reference evidence="9 10" key="1">
    <citation type="submission" date="2019-11" db="EMBL/GenBank/DDBJ databases">
        <title>Whole genome sequence of Haloferax sp. MBLA0078.</title>
        <authorList>
            <person name="Seo M.-J."/>
            <person name="Cho E.-S."/>
        </authorList>
    </citation>
    <scope>NUCLEOTIDE SEQUENCE [LARGE SCALE GENOMIC DNA]</scope>
    <source>
        <strain evidence="9 10">MBLA0078</strain>
    </source>
</reference>
<dbReference type="InterPro" id="IPR023828">
    <property type="entry name" value="Peptidase_S8_Ser-AS"/>
</dbReference>